<dbReference type="PANTHER" id="PTHR19139:SF270">
    <property type="entry name" value="ENTOMOGLYCEROPORIN 1-RELATED"/>
    <property type="match status" value="1"/>
</dbReference>
<dbReference type="InterPro" id="IPR000425">
    <property type="entry name" value="MIP"/>
</dbReference>
<comment type="subcellular location">
    <subcellularLocation>
        <location evidence="1">Membrane</location>
        <topology evidence="1">Multi-pass membrane protein</topology>
    </subcellularLocation>
</comment>
<keyword evidence="3 7" id="KW-0813">Transport</keyword>
<organism evidence="8 9">
    <name type="scientific">Danaus plexippus plexippus</name>
    <dbReference type="NCBI Taxonomy" id="278856"/>
    <lineage>
        <taxon>Eukaryota</taxon>
        <taxon>Metazoa</taxon>
        <taxon>Ecdysozoa</taxon>
        <taxon>Arthropoda</taxon>
        <taxon>Hexapoda</taxon>
        <taxon>Insecta</taxon>
        <taxon>Pterygota</taxon>
        <taxon>Neoptera</taxon>
        <taxon>Endopterygota</taxon>
        <taxon>Lepidoptera</taxon>
        <taxon>Glossata</taxon>
        <taxon>Ditrysia</taxon>
        <taxon>Papilionoidea</taxon>
        <taxon>Nymphalidae</taxon>
        <taxon>Danainae</taxon>
        <taxon>Danaini</taxon>
        <taxon>Danaina</taxon>
        <taxon>Danaus</taxon>
        <taxon>Danaus</taxon>
    </lineage>
</organism>
<dbReference type="InterPro" id="IPR022357">
    <property type="entry name" value="MIP_CS"/>
</dbReference>
<gene>
    <name evidence="8" type="ORF">KGM_213866</name>
</gene>
<dbReference type="Gene3D" id="1.20.1080.10">
    <property type="entry name" value="Glycerol uptake facilitator protein"/>
    <property type="match status" value="1"/>
</dbReference>
<name>A0A212F508_DANPL</name>
<evidence type="ECO:0000256" key="5">
    <source>
        <dbReference type="ARBA" id="ARBA00022989"/>
    </source>
</evidence>
<dbReference type="STRING" id="278856.A0A212F508"/>
<dbReference type="GO" id="GO:0005886">
    <property type="term" value="C:plasma membrane"/>
    <property type="evidence" value="ECO:0007669"/>
    <property type="project" value="TreeGrafter"/>
</dbReference>
<dbReference type="SUPFAM" id="SSF81338">
    <property type="entry name" value="Aquaporin-like"/>
    <property type="match status" value="1"/>
</dbReference>
<evidence type="ECO:0000313" key="9">
    <source>
        <dbReference type="Proteomes" id="UP000007151"/>
    </source>
</evidence>
<dbReference type="PRINTS" id="PR00783">
    <property type="entry name" value="MINTRINSICP"/>
</dbReference>
<dbReference type="InterPro" id="IPR023271">
    <property type="entry name" value="Aquaporin-like"/>
</dbReference>
<evidence type="ECO:0000256" key="2">
    <source>
        <dbReference type="ARBA" id="ARBA00006175"/>
    </source>
</evidence>
<keyword evidence="5" id="KW-1133">Transmembrane helix</keyword>
<evidence type="ECO:0000256" key="4">
    <source>
        <dbReference type="ARBA" id="ARBA00022692"/>
    </source>
</evidence>
<dbReference type="Pfam" id="PF00230">
    <property type="entry name" value="MIP"/>
    <property type="match status" value="1"/>
</dbReference>
<dbReference type="InterPro" id="IPR034294">
    <property type="entry name" value="Aquaporin_transptr"/>
</dbReference>
<dbReference type="GO" id="GO:0015267">
    <property type="term" value="F:channel activity"/>
    <property type="evidence" value="ECO:0007669"/>
    <property type="project" value="InterPro"/>
</dbReference>
<comment type="similarity">
    <text evidence="2 7">Belongs to the MIP/aquaporin (TC 1.A.8) family.</text>
</comment>
<keyword evidence="9" id="KW-1185">Reference proteome</keyword>
<evidence type="ECO:0000256" key="1">
    <source>
        <dbReference type="ARBA" id="ARBA00004141"/>
    </source>
</evidence>
<evidence type="ECO:0000256" key="3">
    <source>
        <dbReference type="ARBA" id="ARBA00022448"/>
    </source>
</evidence>
<accession>A0A212F508</accession>
<comment type="caution">
    <text evidence="8">The sequence shown here is derived from an EMBL/GenBank/DDBJ whole genome shotgun (WGS) entry which is preliminary data.</text>
</comment>
<reference evidence="8 9" key="1">
    <citation type="journal article" date="2011" name="Cell">
        <title>The monarch butterfly genome yields insights into long-distance migration.</title>
        <authorList>
            <person name="Zhan S."/>
            <person name="Merlin C."/>
            <person name="Boore J.L."/>
            <person name="Reppert S.M."/>
        </authorList>
    </citation>
    <scope>NUCLEOTIDE SEQUENCE [LARGE SCALE GENOMIC DNA]</scope>
    <source>
        <strain evidence="8">F-2</strain>
    </source>
</reference>
<evidence type="ECO:0000256" key="6">
    <source>
        <dbReference type="ARBA" id="ARBA00023136"/>
    </source>
</evidence>
<dbReference type="PANTHER" id="PTHR19139">
    <property type="entry name" value="AQUAPORIN TRANSPORTER"/>
    <property type="match status" value="1"/>
</dbReference>
<proteinExistence type="inferred from homology"/>
<dbReference type="OrthoDB" id="3222at2759"/>
<keyword evidence="4 7" id="KW-0812">Transmembrane</keyword>
<sequence>MVDHSEVDILPVGGGHGSARSKRAGEWCRVWSVSAAELCGTSLLVLLSCLPAAADPQPGLLQRSLSAGLVVALIVQCFDHVSGAHLNPTVTVAAALSGRTSLPVAAAMCASQLAGSALGAVAARLLSSRDIITVCITTPASHISVYQAVVIEMLLGCCLALANLSSWDVRNQYLIDSWPLRIGFTVSSLSLVAGDLTGASMNPVRSFAPALCSGNWTAHWVYWVGPLSGSCLAVALYAALWRDTAAAPRRTAPSSTCTYTHQQNKT</sequence>
<dbReference type="EMBL" id="AGBW02010275">
    <property type="protein sequence ID" value="OWR48825.1"/>
    <property type="molecule type" value="Genomic_DNA"/>
</dbReference>
<evidence type="ECO:0000313" key="8">
    <source>
        <dbReference type="EMBL" id="OWR48825.1"/>
    </source>
</evidence>
<dbReference type="eggNOG" id="KOG0223">
    <property type="taxonomic scope" value="Eukaryota"/>
</dbReference>
<protein>
    <submittedName>
        <fullName evidence="8">Aquaporin</fullName>
    </submittedName>
</protein>
<dbReference type="PROSITE" id="PS00221">
    <property type="entry name" value="MIP"/>
    <property type="match status" value="1"/>
</dbReference>
<dbReference type="KEGG" id="dpl:KGM_213866"/>
<evidence type="ECO:0000256" key="7">
    <source>
        <dbReference type="RuleBase" id="RU000477"/>
    </source>
</evidence>
<keyword evidence="6" id="KW-0472">Membrane</keyword>
<dbReference type="Proteomes" id="UP000007151">
    <property type="component" value="Unassembled WGS sequence"/>
</dbReference>
<dbReference type="AlphaFoldDB" id="A0A212F508"/>